<evidence type="ECO:0000256" key="1">
    <source>
        <dbReference type="SAM" id="Phobius"/>
    </source>
</evidence>
<keyword evidence="1" id="KW-0812">Transmembrane</keyword>
<evidence type="ECO:0000313" key="2">
    <source>
        <dbReference type="EMBL" id="KAJ7982443.1"/>
    </source>
</evidence>
<organism evidence="2 3">
    <name type="scientific">Quillaja saponaria</name>
    <name type="common">Soap bark tree</name>
    <dbReference type="NCBI Taxonomy" id="32244"/>
    <lineage>
        <taxon>Eukaryota</taxon>
        <taxon>Viridiplantae</taxon>
        <taxon>Streptophyta</taxon>
        <taxon>Embryophyta</taxon>
        <taxon>Tracheophyta</taxon>
        <taxon>Spermatophyta</taxon>
        <taxon>Magnoliopsida</taxon>
        <taxon>eudicotyledons</taxon>
        <taxon>Gunneridae</taxon>
        <taxon>Pentapetalae</taxon>
        <taxon>rosids</taxon>
        <taxon>fabids</taxon>
        <taxon>Fabales</taxon>
        <taxon>Quillajaceae</taxon>
        <taxon>Quillaja</taxon>
    </lineage>
</organism>
<protein>
    <submittedName>
        <fullName evidence="2">Zinc induced facilitator-like 1</fullName>
    </submittedName>
</protein>
<dbReference type="EMBL" id="JARAOO010000001">
    <property type="protein sequence ID" value="KAJ7982443.1"/>
    <property type="molecule type" value="Genomic_DNA"/>
</dbReference>
<accession>A0AAD7QJ13</accession>
<feature type="transmembrane region" description="Helical" evidence="1">
    <location>
        <begin position="24"/>
        <end position="47"/>
    </location>
</feature>
<keyword evidence="1" id="KW-0472">Membrane</keyword>
<evidence type="ECO:0000313" key="3">
    <source>
        <dbReference type="Proteomes" id="UP001163823"/>
    </source>
</evidence>
<gene>
    <name evidence="2" type="ORF">O6P43_001567</name>
</gene>
<sequence length="76" mass="8567">MRTALVVKLDQANEVAQGIPFRNLFNIVILALCTTLPIQSLFPYLYFMLEGTDLGLEACRCRATCGCACKTWWRHG</sequence>
<reference evidence="2 3" key="1">
    <citation type="journal article" date="2023" name="Science">
        <title>Elucidation of the pathway for biosynthesis of saponin adjuvants from the soapbark tree.</title>
        <authorList>
            <person name="Reed J."/>
            <person name="Orme A."/>
            <person name="El-Demerdash A."/>
            <person name="Owen C."/>
            <person name="Martin L.B.B."/>
            <person name="Misra R.C."/>
            <person name="Kikuchi S."/>
            <person name="Rejzek M."/>
            <person name="Martin A.C."/>
            <person name="Harkess A."/>
            <person name="Leebens-Mack J."/>
            <person name="Louveau T."/>
            <person name="Stephenson M.J."/>
            <person name="Osbourn A."/>
        </authorList>
    </citation>
    <scope>NUCLEOTIDE SEQUENCE [LARGE SCALE GENOMIC DNA]</scope>
    <source>
        <strain evidence="2">S10</strain>
    </source>
</reference>
<proteinExistence type="predicted"/>
<keyword evidence="3" id="KW-1185">Reference proteome</keyword>
<comment type="caution">
    <text evidence="2">The sequence shown here is derived from an EMBL/GenBank/DDBJ whole genome shotgun (WGS) entry which is preliminary data.</text>
</comment>
<dbReference type="Proteomes" id="UP001163823">
    <property type="component" value="Chromosome 1"/>
</dbReference>
<dbReference type="AlphaFoldDB" id="A0AAD7QJ13"/>
<keyword evidence="1" id="KW-1133">Transmembrane helix</keyword>
<dbReference type="KEGG" id="qsa:O6P43_001567"/>
<name>A0AAD7QJ13_QUISA</name>